<dbReference type="RefSeq" id="WP_125754698.1">
    <property type="nucleotide sequence ID" value="NZ_JBHTOK010000027.1"/>
</dbReference>
<dbReference type="Pfam" id="PF13280">
    <property type="entry name" value="WYL"/>
    <property type="match status" value="1"/>
</dbReference>
<reference evidence="3" key="1">
    <citation type="journal article" date="2019" name="Int. J. Syst. Evol. Microbiol.">
        <title>The Global Catalogue of Microorganisms (GCM) 10K type strain sequencing project: providing services to taxonomists for standard genome sequencing and annotation.</title>
        <authorList>
            <consortium name="The Broad Institute Genomics Platform"/>
            <consortium name="The Broad Institute Genome Sequencing Center for Infectious Disease"/>
            <person name="Wu L."/>
            <person name="Ma J."/>
        </authorList>
    </citation>
    <scope>NUCLEOTIDE SEQUENCE [LARGE SCALE GENOMIC DNA]</scope>
    <source>
        <strain evidence="3">CCM 8912</strain>
    </source>
</reference>
<keyword evidence="3" id="KW-1185">Reference proteome</keyword>
<evidence type="ECO:0000313" key="3">
    <source>
        <dbReference type="Proteomes" id="UP001597212"/>
    </source>
</evidence>
<dbReference type="EMBL" id="JBHTOK010000027">
    <property type="protein sequence ID" value="MFD1440781.1"/>
    <property type="molecule type" value="Genomic_DNA"/>
</dbReference>
<evidence type="ECO:0000313" key="2">
    <source>
        <dbReference type="EMBL" id="MFD1440781.1"/>
    </source>
</evidence>
<dbReference type="Proteomes" id="UP001597212">
    <property type="component" value="Unassembled WGS sequence"/>
</dbReference>
<proteinExistence type="predicted"/>
<feature type="domain" description="WYL" evidence="1">
    <location>
        <begin position="135"/>
        <end position="200"/>
    </location>
</feature>
<organism evidence="2 3">
    <name type="scientific">Lacticaseibacillus hegangensis</name>
    <dbReference type="NCBI Taxonomy" id="2486010"/>
    <lineage>
        <taxon>Bacteria</taxon>
        <taxon>Bacillati</taxon>
        <taxon>Bacillota</taxon>
        <taxon>Bacilli</taxon>
        <taxon>Lactobacillales</taxon>
        <taxon>Lactobacillaceae</taxon>
        <taxon>Lacticaseibacillus</taxon>
    </lineage>
</organism>
<dbReference type="InterPro" id="IPR051534">
    <property type="entry name" value="CBASS_pafABC_assoc_protein"/>
</dbReference>
<dbReference type="PANTHER" id="PTHR34580:SF1">
    <property type="entry name" value="PROTEIN PAFC"/>
    <property type="match status" value="1"/>
</dbReference>
<name>A0ABW4CW38_9LACO</name>
<accession>A0ABW4CW38</accession>
<evidence type="ECO:0000259" key="1">
    <source>
        <dbReference type="Pfam" id="PF13280"/>
    </source>
</evidence>
<comment type="caution">
    <text evidence="2">The sequence shown here is derived from an EMBL/GenBank/DDBJ whole genome shotgun (WGS) entry which is preliminary data.</text>
</comment>
<protein>
    <submittedName>
        <fullName evidence="2">Helix-turn-helix transcriptional regulator</fullName>
    </submittedName>
</protein>
<gene>
    <name evidence="2" type="ORF">ACFQ5K_05150</name>
</gene>
<sequence length="314" mass="35546">MNSNARVADLLAKLMAGQTVGFDAGAGVSLRTFQRDLAAIRTALAAQNAGRLVETKSHQFQLVQGDEAENLALITGISSVLLGSRALSASEMIKALRFLQARLTPEDTATVNFWLKQEKEDYVPLVHTKPLLALMTRLETAIAAKLQVTFTYRHSGQPQCSEIKGQPVTIYFDRFYFYVVMFVEKKHRYQLFRLDRIHEIIQTAKGQPLPHGERYFLSEHRRHSYLLDMGEFMAFRYECYNSPDNALDIFPDSRVIRRTATGGTIIESYAFVFGAMLWLRSQGDLVRVISPPSLVNRMRESLTAALKRYDEGGQ</sequence>
<dbReference type="InterPro" id="IPR026881">
    <property type="entry name" value="WYL_dom"/>
</dbReference>
<dbReference type="PANTHER" id="PTHR34580">
    <property type="match status" value="1"/>
</dbReference>
<dbReference type="PROSITE" id="PS52050">
    <property type="entry name" value="WYL"/>
    <property type="match status" value="1"/>
</dbReference>